<evidence type="ECO:0000313" key="2">
    <source>
        <dbReference type="EMBL" id="AJD92577.1"/>
    </source>
</evidence>
<accession>A0A0B5AV05</accession>
<keyword evidence="1" id="KW-1133">Transmembrane helix</keyword>
<protein>
    <submittedName>
        <fullName evidence="2">Uncharacterized protein</fullName>
    </submittedName>
</protein>
<name>A0A0B5AV05_9BACL</name>
<feature type="transmembrane region" description="Helical" evidence="1">
    <location>
        <begin position="27"/>
        <end position="47"/>
    </location>
</feature>
<gene>
    <name evidence="2" type="ORF">JMA_32600</name>
</gene>
<evidence type="ECO:0000313" key="3">
    <source>
        <dbReference type="Proteomes" id="UP000031449"/>
    </source>
</evidence>
<dbReference type="STRING" id="1508404.JMA_32600"/>
<dbReference type="EMBL" id="CP009416">
    <property type="protein sequence ID" value="AJD92577.1"/>
    <property type="molecule type" value="Genomic_DNA"/>
</dbReference>
<reference evidence="2 3" key="1">
    <citation type="submission" date="2014-08" db="EMBL/GenBank/DDBJ databases">
        <title>Complete genome of a marine bacteria Jeotgalibacillus malaysiensis.</title>
        <authorList>
            <person name="Yaakop A.S."/>
            <person name="Chan K.-G."/>
            <person name="Goh K.M."/>
        </authorList>
    </citation>
    <scope>NUCLEOTIDE SEQUENCE [LARGE SCALE GENOMIC DNA]</scope>
    <source>
        <strain evidence="2 3">D5</strain>
    </source>
</reference>
<dbReference type="KEGG" id="jeo:JMA_32600"/>
<evidence type="ECO:0000256" key="1">
    <source>
        <dbReference type="SAM" id="Phobius"/>
    </source>
</evidence>
<organism evidence="2 3">
    <name type="scientific">Jeotgalibacillus malaysiensis</name>
    <dbReference type="NCBI Taxonomy" id="1508404"/>
    <lineage>
        <taxon>Bacteria</taxon>
        <taxon>Bacillati</taxon>
        <taxon>Bacillota</taxon>
        <taxon>Bacilli</taxon>
        <taxon>Bacillales</taxon>
        <taxon>Caryophanaceae</taxon>
        <taxon>Jeotgalibacillus</taxon>
    </lineage>
</organism>
<keyword evidence="1" id="KW-0812">Transmembrane</keyword>
<dbReference type="HOGENOM" id="CLU_3062400_0_0_9"/>
<proteinExistence type="predicted"/>
<dbReference type="BioCyc" id="JESP1508404:G14D9-12541-MONOMER"/>
<dbReference type="Proteomes" id="UP000031449">
    <property type="component" value="Chromosome"/>
</dbReference>
<keyword evidence="3" id="KW-1185">Reference proteome</keyword>
<keyword evidence="1" id="KW-0472">Membrane</keyword>
<dbReference type="AlphaFoldDB" id="A0A0B5AV05"/>
<sequence>MVVSVFIVSLFITEKQSIIQLQSLVPYFAAVFTVIIPLAALSVYLLFRKGHAT</sequence>